<dbReference type="Proteomes" id="UP000283530">
    <property type="component" value="Unassembled WGS sequence"/>
</dbReference>
<feature type="region of interest" description="Disordered" evidence="15">
    <location>
        <begin position="22"/>
        <end position="102"/>
    </location>
</feature>
<gene>
    <name evidence="17" type="ORF">CKAN_00756200</name>
</gene>
<dbReference type="GO" id="GO:0005634">
    <property type="term" value="C:nucleus"/>
    <property type="evidence" value="ECO:0007669"/>
    <property type="project" value="UniProtKB-SubCell"/>
</dbReference>
<evidence type="ECO:0000256" key="13">
    <source>
        <dbReference type="ARBA" id="ARBA00066586"/>
    </source>
</evidence>
<evidence type="ECO:0000313" key="17">
    <source>
        <dbReference type="EMBL" id="RWR79007.1"/>
    </source>
</evidence>
<keyword evidence="5 14" id="KW-0479">Metal-binding</keyword>
<evidence type="ECO:0000256" key="15">
    <source>
        <dbReference type="SAM" id="MobiDB-lite"/>
    </source>
</evidence>
<protein>
    <recommendedName>
        <fullName evidence="13">DNA N(6)-methyladenine demethylase</fullName>
        <ecNumber evidence="13">1.14.11.51</ecNumber>
    </recommendedName>
</protein>
<evidence type="ECO:0000256" key="2">
    <source>
        <dbReference type="ARBA" id="ARBA00004496"/>
    </source>
</evidence>
<dbReference type="GO" id="GO:0035516">
    <property type="term" value="F:broad specificity oxidative DNA demethylase activity"/>
    <property type="evidence" value="ECO:0007669"/>
    <property type="project" value="TreeGrafter"/>
</dbReference>
<dbReference type="GO" id="GO:0006281">
    <property type="term" value="P:DNA repair"/>
    <property type="evidence" value="ECO:0007669"/>
    <property type="project" value="UniProtKB-KW"/>
</dbReference>
<keyword evidence="11" id="KW-0539">Nucleus</keyword>
<keyword evidence="4" id="KW-0963">Cytoplasm</keyword>
<feature type="binding site" evidence="14">
    <location>
        <position position="354"/>
    </location>
    <ligand>
        <name>Fe cation</name>
        <dbReference type="ChEBI" id="CHEBI:24875"/>
        <note>catalytic</note>
    </ligand>
</feature>
<dbReference type="GO" id="GO:0008198">
    <property type="term" value="F:ferrous iron binding"/>
    <property type="evidence" value="ECO:0007669"/>
    <property type="project" value="TreeGrafter"/>
</dbReference>
<dbReference type="InterPro" id="IPR027450">
    <property type="entry name" value="AlkB-like"/>
</dbReference>
<dbReference type="FunFam" id="2.60.120.590:FF:000013">
    <property type="entry name" value="2-oxoglutarate-dependent dioxygenase family protein"/>
    <property type="match status" value="1"/>
</dbReference>
<sequence length="446" mass="50627">MRSYELLKTLVLPPNYRRFSSSLRKMSSEKNKGQNSKWRRKGSPSLQESYRPRGSISHRDAMYPKDGPSSTVCAHPDKYSPTGYPSHGQMSQESAVDNKTRSQKYVPPCIEKNERGTECKSTKDAIKCSEYFSICEGDTSQENSFADACASNDYCISSMGGSQREEDIHDNVMSVTTLQVSEYSHDIFDICPVQEKGVKLAPSFLVKNRELRKERAIGQDFQELRPGMILMKKYIRHSDQVEIIKKCRELGIGSGRFYRPGYSDGAKLHLWMMCLGKNWDPEGRKYEERRSMDNVKPPVIPETFNKLVVRAIQDAHAFIKKRSNVSSVEAVLPNMTPDICIVNFYTDTGKLGLHQDRDESPESLRRELPVVSFSLGDSAEFLYGDDRDVDKANKVTLESGDVLIFGGKSRHIYHGVPSIFSKTAPELLVNETNLRPGRLNLTFRQY</sequence>
<evidence type="ECO:0000256" key="5">
    <source>
        <dbReference type="ARBA" id="ARBA00022723"/>
    </source>
</evidence>
<comment type="caution">
    <text evidence="17">The sequence shown here is derived from an EMBL/GenBank/DDBJ whole genome shotgun (WGS) entry which is preliminary data.</text>
</comment>
<evidence type="ECO:0000256" key="9">
    <source>
        <dbReference type="ARBA" id="ARBA00023004"/>
    </source>
</evidence>
<dbReference type="OrthoDB" id="6614653at2759"/>
<dbReference type="SUPFAM" id="SSF51197">
    <property type="entry name" value="Clavaminate synthase-like"/>
    <property type="match status" value="1"/>
</dbReference>
<organism evidence="17 18">
    <name type="scientific">Cinnamomum micranthum f. kanehirae</name>
    <dbReference type="NCBI Taxonomy" id="337451"/>
    <lineage>
        <taxon>Eukaryota</taxon>
        <taxon>Viridiplantae</taxon>
        <taxon>Streptophyta</taxon>
        <taxon>Embryophyta</taxon>
        <taxon>Tracheophyta</taxon>
        <taxon>Spermatophyta</taxon>
        <taxon>Magnoliopsida</taxon>
        <taxon>Magnoliidae</taxon>
        <taxon>Laurales</taxon>
        <taxon>Lauraceae</taxon>
        <taxon>Cinnamomum</taxon>
    </lineage>
</organism>
<keyword evidence="7 17" id="KW-0223">Dioxygenase</keyword>
<keyword evidence="9 14" id="KW-0408">Iron</keyword>
<comment type="subcellular location">
    <subcellularLocation>
        <location evidence="2">Cytoplasm</location>
    </subcellularLocation>
    <subcellularLocation>
        <location evidence="1">Nucleus</location>
    </subcellularLocation>
</comment>
<evidence type="ECO:0000256" key="1">
    <source>
        <dbReference type="ARBA" id="ARBA00004123"/>
    </source>
</evidence>
<comment type="cofactor">
    <cofactor evidence="14">
        <name>Fe(2+)</name>
        <dbReference type="ChEBI" id="CHEBI:29033"/>
    </cofactor>
    <text evidence="14">Binds 1 Fe(2+) ion per subunit.</text>
</comment>
<feature type="binding site" evidence="14">
    <location>
        <position position="414"/>
    </location>
    <ligand>
        <name>Fe cation</name>
        <dbReference type="ChEBI" id="CHEBI:24875"/>
        <note>catalytic</note>
    </ligand>
</feature>
<dbReference type="PROSITE" id="PS51471">
    <property type="entry name" value="FE2OG_OXY"/>
    <property type="match status" value="1"/>
</dbReference>
<comment type="catalytic activity">
    <reaction evidence="12">
        <text>an N(6)-methyl-2'-deoxyadenosine in DNA + 2-oxoglutarate + O2 = a 2'-deoxyadenosine in DNA + formaldehyde + succinate + CO2</text>
        <dbReference type="Rhea" id="RHEA:49524"/>
        <dbReference type="Rhea" id="RHEA-COMP:12418"/>
        <dbReference type="Rhea" id="RHEA-COMP:12419"/>
        <dbReference type="ChEBI" id="CHEBI:15379"/>
        <dbReference type="ChEBI" id="CHEBI:16526"/>
        <dbReference type="ChEBI" id="CHEBI:16810"/>
        <dbReference type="ChEBI" id="CHEBI:16842"/>
        <dbReference type="ChEBI" id="CHEBI:30031"/>
        <dbReference type="ChEBI" id="CHEBI:90615"/>
        <dbReference type="ChEBI" id="CHEBI:90616"/>
        <dbReference type="EC" id="1.14.11.51"/>
    </reaction>
    <physiologicalReaction direction="left-to-right" evidence="12">
        <dbReference type="Rhea" id="RHEA:49525"/>
    </physiologicalReaction>
</comment>
<dbReference type="Gene3D" id="2.60.120.590">
    <property type="entry name" value="Alpha-ketoglutarate-dependent dioxygenase AlkB-like"/>
    <property type="match status" value="1"/>
</dbReference>
<name>A0A3S3Q5D2_9MAGN</name>
<evidence type="ECO:0000256" key="14">
    <source>
        <dbReference type="PIRSR" id="PIRSR604574-2"/>
    </source>
</evidence>
<evidence type="ECO:0000256" key="12">
    <source>
        <dbReference type="ARBA" id="ARBA00052047"/>
    </source>
</evidence>
<evidence type="ECO:0000313" key="18">
    <source>
        <dbReference type="Proteomes" id="UP000283530"/>
    </source>
</evidence>
<evidence type="ECO:0000256" key="11">
    <source>
        <dbReference type="ARBA" id="ARBA00023242"/>
    </source>
</evidence>
<evidence type="ECO:0000256" key="8">
    <source>
        <dbReference type="ARBA" id="ARBA00023002"/>
    </source>
</evidence>
<dbReference type="PANTHER" id="PTHR16557:SF2">
    <property type="entry name" value="NUCLEIC ACID DIOXYGENASE ALKBH1"/>
    <property type="match status" value="1"/>
</dbReference>
<dbReference type="GO" id="GO:0035513">
    <property type="term" value="P:oxidative RNA demethylation"/>
    <property type="evidence" value="ECO:0007669"/>
    <property type="project" value="TreeGrafter"/>
</dbReference>
<dbReference type="InterPro" id="IPR037151">
    <property type="entry name" value="AlkB-like_sf"/>
</dbReference>
<keyword evidence="6" id="KW-0227">DNA damage</keyword>
<feature type="binding site" evidence="14">
    <location>
        <position position="356"/>
    </location>
    <ligand>
        <name>Fe cation</name>
        <dbReference type="ChEBI" id="CHEBI:24875"/>
        <note>catalytic</note>
    </ligand>
</feature>
<keyword evidence="8" id="KW-0560">Oxidoreductase</keyword>
<keyword evidence="18" id="KW-1185">Reference proteome</keyword>
<comment type="similarity">
    <text evidence="3">Belongs to the alkB family.</text>
</comment>
<evidence type="ECO:0000256" key="6">
    <source>
        <dbReference type="ARBA" id="ARBA00022763"/>
    </source>
</evidence>
<dbReference type="EMBL" id="QPKB01000003">
    <property type="protein sequence ID" value="RWR79007.1"/>
    <property type="molecule type" value="Genomic_DNA"/>
</dbReference>
<evidence type="ECO:0000256" key="10">
    <source>
        <dbReference type="ARBA" id="ARBA00023204"/>
    </source>
</evidence>
<dbReference type="GO" id="GO:0005737">
    <property type="term" value="C:cytoplasm"/>
    <property type="evidence" value="ECO:0007669"/>
    <property type="project" value="UniProtKB-SubCell"/>
</dbReference>
<dbReference type="AlphaFoldDB" id="A0A3S3Q5D2"/>
<evidence type="ECO:0000256" key="4">
    <source>
        <dbReference type="ARBA" id="ARBA00022490"/>
    </source>
</evidence>
<feature type="domain" description="Fe2OG dioxygenase" evidence="16">
    <location>
        <begin position="336"/>
        <end position="446"/>
    </location>
</feature>
<keyword evidence="10" id="KW-0234">DNA repair</keyword>
<feature type="compositionally biased region" description="Polar residues" evidence="15">
    <location>
        <begin position="88"/>
        <end position="97"/>
    </location>
</feature>
<dbReference type="EC" id="1.14.11.51" evidence="13"/>
<proteinExistence type="inferred from homology"/>
<dbReference type="InterPro" id="IPR005123">
    <property type="entry name" value="Oxoglu/Fe-dep_dioxygenase_dom"/>
</dbReference>
<dbReference type="GO" id="GO:0035515">
    <property type="term" value="F:oxidative RNA demethylase activity"/>
    <property type="evidence" value="ECO:0007669"/>
    <property type="project" value="TreeGrafter"/>
</dbReference>
<dbReference type="PANTHER" id="PTHR16557">
    <property type="entry name" value="ALKYLATED DNA REPAIR PROTEIN ALKB-RELATED"/>
    <property type="match status" value="1"/>
</dbReference>
<evidence type="ECO:0000256" key="7">
    <source>
        <dbReference type="ARBA" id="ARBA00022964"/>
    </source>
</evidence>
<reference evidence="17 18" key="1">
    <citation type="journal article" date="2019" name="Nat. Plants">
        <title>Stout camphor tree genome fills gaps in understanding of flowering plant genome evolution.</title>
        <authorList>
            <person name="Chaw S.M."/>
            <person name="Liu Y.C."/>
            <person name="Wu Y.W."/>
            <person name="Wang H.Y."/>
            <person name="Lin C.I."/>
            <person name="Wu C.S."/>
            <person name="Ke H.M."/>
            <person name="Chang L.Y."/>
            <person name="Hsu C.Y."/>
            <person name="Yang H.T."/>
            <person name="Sudianto E."/>
            <person name="Hsu M.H."/>
            <person name="Wu K.P."/>
            <person name="Wang L.N."/>
            <person name="Leebens-Mack J.H."/>
            <person name="Tsai I.J."/>
        </authorList>
    </citation>
    <scope>NUCLEOTIDE SEQUENCE [LARGE SCALE GENOMIC DNA]</scope>
    <source>
        <strain evidence="18">cv. Chaw 1501</strain>
        <tissue evidence="17">Young leaves</tissue>
    </source>
</reference>
<dbReference type="InterPro" id="IPR004574">
    <property type="entry name" value="Alkb"/>
</dbReference>
<dbReference type="STRING" id="337451.A0A3S3Q5D2"/>
<evidence type="ECO:0000256" key="3">
    <source>
        <dbReference type="ARBA" id="ARBA00007879"/>
    </source>
</evidence>
<dbReference type="Pfam" id="PF13532">
    <property type="entry name" value="2OG-FeII_Oxy_2"/>
    <property type="match status" value="1"/>
</dbReference>
<evidence type="ECO:0000259" key="16">
    <source>
        <dbReference type="PROSITE" id="PS51471"/>
    </source>
</evidence>
<accession>A0A3S3Q5D2</accession>
<dbReference type="GO" id="GO:0141131">
    <property type="term" value="F:DNA N6-methyladenine demethylase activity"/>
    <property type="evidence" value="ECO:0007669"/>
    <property type="project" value="UniProtKB-EC"/>
</dbReference>